<feature type="compositionally biased region" description="Low complexity" evidence="2">
    <location>
        <begin position="336"/>
        <end position="366"/>
    </location>
</feature>
<evidence type="ECO:0000256" key="1">
    <source>
        <dbReference type="PROSITE-ProRule" id="PRU00339"/>
    </source>
</evidence>
<feature type="repeat" description="TPR" evidence="1">
    <location>
        <begin position="55"/>
        <end position="88"/>
    </location>
</feature>
<dbReference type="Gene3D" id="1.25.40.10">
    <property type="entry name" value="Tetratricopeptide repeat domain"/>
    <property type="match status" value="1"/>
</dbReference>
<gene>
    <name evidence="5" type="ORF">Q9K02_05400</name>
</gene>
<comment type="caution">
    <text evidence="5">The sequence shown here is derived from an EMBL/GenBank/DDBJ whole genome shotgun (WGS) entry which is preliminary data.</text>
</comment>
<feature type="compositionally biased region" description="Pro residues" evidence="2">
    <location>
        <begin position="415"/>
        <end position="427"/>
    </location>
</feature>
<organism evidence="5 6">
    <name type="scientific">Qipengyuania profundimaris</name>
    <dbReference type="NCBI Taxonomy" id="3067652"/>
    <lineage>
        <taxon>Bacteria</taxon>
        <taxon>Pseudomonadati</taxon>
        <taxon>Pseudomonadota</taxon>
        <taxon>Alphaproteobacteria</taxon>
        <taxon>Sphingomonadales</taxon>
        <taxon>Erythrobacteraceae</taxon>
        <taxon>Qipengyuania</taxon>
    </lineage>
</organism>
<dbReference type="SUPFAM" id="SSF48452">
    <property type="entry name" value="TPR-like"/>
    <property type="match status" value="1"/>
</dbReference>
<evidence type="ECO:0000313" key="6">
    <source>
        <dbReference type="Proteomes" id="UP001240639"/>
    </source>
</evidence>
<protein>
    <submittedName>
        <fullName evidence="5">Tetratricopeptide repeat protein</fullName>
    </submittedName>
</protein>
<evidence type="ECO:0000256" key="3">
    <source>
        <dbReference type="SAM" id="SignalP"/>
    </source>
</evidence>
<feature type="region of interest" description="Disordered" evidence="2">
    <location>
        <begin position="409"/>
        <end position="479"/>
    </location>
</feature>
<dbReference type="InterPro" id="IPR019734">
    <property type="entry name" value="TPR_rpt"/>
</dbReference>
<feature type="region of interest" description="Disordered" evidence="2">
    <location>
        <begin position="271"/>
        <end position="386"/>
    </location>
</feature>
<dbReference type="PROSITE" id="PS51724">
    <property type="entry name" value="SPOR"/>
    <property type="match status" value="1"/>
</dbReference>
<feature type="domain" description="SPOR" evidence="4">
    <location>
        <begin position="473"/>
        <end position="555"/>
    </location>
</feature>
<feature type="chain" id="PRO_5045096909" evidence="3">
    <location>
        <begin position="26"/>
        <end position="563"/>
    </location>
</feature>
<name>A0ABT9HN44_9SPHN</name>
<dbReference type="InterPro" id="IPR036680">
    <property type="entry name" value="SPOR-like_sf"/>
</dbReference>
<sequence length="563" mass="59202">MVTLARITVAAVLAAAVAVPTAAHAQREIVQPLPPKGSDRLSDALRRLARNAADVSALLDAGEAALDVGDIDAAIGFFGRAKQLSPTNSRISLGLGKAYARSRRPIEALRLFAEAERAGVTNDRMAEDRGMAFMLVGDNRSAQELFRLALAQGAGSEVKRRLALSLAISGERESFEQTLLPLLEARDLAAFRTRAFGLAILGDTREAIDISDAMLPAQMAGRVRPYLEFMPRLTPAQQAAAGTLGVFPRAANIGTDDPQIAAYVPVAPAPAASQTSATRPPAAAARQPQPTPQRRVAARQAENRAPARQRQERPRRTATVGPRSSENAGIAPDLSPATTRVAQQQAAPQPVAQQNPAPAQAAQSSRPAEEAPRTAANPAATAAVPEPADTAPVVIARQPAAAPISIEPVPATAAPLPPPPPPPPSEPAPTLEQAFAGFTLEPTTSRPAAQGAVDITRIEAPREKAEPDPPPPPAHPSRHWVQVATGKDVSALGFDWRRIARKADGLLDGKGPFVTPWGEANRLLSGPYPDAATAREMMNELKGLDIDSFTFRSAEGEAIEPLG</sequence>
<reference evidence="5 6" key="1">
    <citation type="submission" date="2023-08" db="EMBL/GenBank/DDBJ databases">
        <title>genomic of G39.</title>
        <authorList>
            <person name="Wang Y."/>
        </authorList>
    </citation>
    <scope>NUCLEOTIDE SEQUENCE [LARGE SCALE GENOMIC DNA]</scope>
    <source>
        <strain evidence="5 6">G39</strain>
    </source>
</reference>
<feature type="compositionally biased region" description="Low complexity" evidence="2">
    <location>
        <begin position="271"/>
        <end position="308"/>
    </location>
</feature>
<accession>A0ABT9HN44</accession>
<feature type="compositionally biased region" description="Basic and acidic residues" evidence="2">
    <location>
        <begin position="456"/>
        <end position="467"/>
    </location>
</feature>
<dbReference type="EMBL" id="JAVAIM010000001">
    <property type="protein sequence ID" value="MDP4574574.1"/>
    <property type="molecule type" value="Genomic_DNA"/>
</dbReference>
<proteinExistence type="predicted"/>
<dbReference type="Proteomes" id="UP001240639">
    <property type="component" value="Unassembled WGS sequence"/>
</dbReference>
<evidence type="ECO:0000259" key="4">
    <source>
        <dbReference type="PROSITE" id="PS51724"/>
    </source>
</evidence>
<feature type="signal peptide" evidence="3">
    <location>
        <begin position="1"/>
        <end position="25"/>
    </location>
</feature>
<keyword evidence="6" id="KW-1185">Reference proteome</keyword>
<evidence type="ECO:0000256" key="2">
    <source>
        <dbReference type="SAM" id="MobiDB-lite"/>
    </source>
</evidence>
<keyword evidence="3" id="KW-0732">Signal</keyword>
<evidence type="ECO:0000313" key="5">
    <source>
        <dbReference type="EMBL" id="MDP4574574.1"/>
    </source>
</evidence>
<dbReference type="RefSeq" id="WP_305931965.1">
    <property type="nucleotide sequence ID" value="NZ_JAVAIM010000001.1"/>
</dbReference>
<dbReference type="PROSITE" id="PS50005">
    <property type="entry name" value="TPR"/>
    <property type="match status" value="1"/>
</dbReference>
<keyword evidence="1" id="KW-0802">TPR repeat</keyword>
<feature type="compositionally biased region" description="Low complexity" evidence="2">
    <location>
        <begin position="373"/>
        <end position="386"/>
    </location>
</feature>
<dbReference type="InterPro" id="IPR011990">
    <property type="entry name" value="TPR-like_helical_dom_sf"/>
</dbReference>
<dbReference type="SUPFAM" id="SSF110997">
    <property type="entry name" value="Sporulation related repeat"/>
    <property type="match status" value="1"/>
</dbReference>
<dbReference type="InterPro" id="IPR007730">
    <property type="entry name" value="SPOR-like_dom"/>
</dbReference>